<evidence type="ECO:0000313" key="3">
    <source>
        <dbReference type="Proteomes" id="UP001521137"/>
    </source>
</evidence>
<dbReference type="Pfam" id="PF01584">
    <property type="entry name" value="CheW"/>
    <property type="match status" value="1"/>
</dbReference>
<dbReference type="PROSITE" id="PS50851">
    <property type="entry name" value="CHEW"/>
    <property type="match status" value="1"/>
</dbReference>
<dbReference type="RefSeq" id="WP_235314296.1">
    <property type="nucleotide sequence ID" value="NZ_JAKGAS010000015.1"/>
</dbReference>
<dbReference type="EMBL" id="JAKGAS010000015">
    <property type="protein sequence ID" value="MCF2950195.1"/>
    <property type="molecule type" value="Genomic_DNA"/>
</dbReference>
<dbReference type="SMART" id="SM00260">
    <property type="entry name" value="CheW"/>
    <property type="match status" value="1"/>
</dbReference>
<dbReference type="SUPFAM" id="SSF50341">
    <property type="entry name" value="CheW-like"/>
    <property type="match status" value="1"/>
</dbReference>
<comment type="caution">
    <text evidence="2">The sequence shown here is derived from an EMBL/GenBank/DDBJ whole genome shotgun (WGS) entry which is preliminary data.</text>
</comment>
<protein>
    <submittedName>
        <fullName evidence="2">Chemotaxis protein CheW</fullName>
    </submittedName>
</protein>
<dbReference type="InterPro" id="IPR036061">
    <property type="entry name" value="CheW-like_dom_sf"/>
</dbReference>
<gene>
    <name evidence="2" type="ORF">L0668_18950</name>
</gene>
<name>A0ABS9DB62_9ALTE</name>
<accession>A0ABS9DB62</accession>
<dbReference type="PIRSF" id="PIRSF020479">
    <property type="entry name" value="UCP020479_CheW"/>
    <property type="match status" value="1"/>
</dbReference>
<keyword evidence="3" id="KW-1185">Reference proteome</keyword>
<dbReference type="InterPro" id="IPR014506">
    <property type="entry name" value="UCP020479_CheW"/>
</dbReference>
<dbReference type="Gene3D" id="2.40.50.180">
    <property type="entry name" value="CheA-289, Domain 4"/>
    <property type="match status" value="1"/>
</dbReference>
<dbReference type="Gene3D" id="2.30.30.40">
    <property type="entry name" value="SH3 Domains"/>
    <property type="match status" value="1"/>
</dbReference>
<proteinExistence type="predicted"/>
<organism evidence="2 3">
    <name type="scientific">Paraglaciecola algarum</name>
    <dbReference type="NCBI Taxonomy" id="3050085"/>
    <lineage>
        <taxon>Bacteria</taxon>
        <taxon>Pseudomonadati</taxon>
        <taxon>Pseudomonadota</taxon>
        <taxon>Gammaproteobacteria</taxon>
        <taxon>Alteromonadales</taxon>
        <taxon>Alteromonadaceae</taxon>
        <taxon>Paraglaciecola</taxon>
    </lineage>
</organism>
<dbReference type="InterPro" id="IPR002545">
    <property type="entry name" value="CheW-lke_dom"/>
</dbReference>
<evidence type="ECO:0000259" key="1">
    <source>
        <dbReference type="PROSITE" id="PS50851"/>
    </source>
</evidence>
<feature type="domain" description="CheW-like" evidence="1">
    <location>
        <begin position="97"/>
        <end position="235"/>
    </location>
</feature>
<sequence length="241" mass="27018">MSNHPFANENVMEDYMSALLTEEASEELVATDLHKQSVEQLLNTVPAPRSEPFEEPVKQVVEVQPIIAKVIETKVEEELTAVESKTEVIRPTVPEGEFQVLLFEVAGMTLAVPLTELGGIHEMQSVNPIFGKPDWFKGVLLHRDEKYNVVDTAKWIMPEKAVEKVAESTKYQYLIVLGESGWGLGCESLVTTETLLPDDVKWRKVTNSRPWLSGMVKKKMCALLNIPQLMSMLSQGLSSYD</sequence>
<dbReference type="Proteomes" id="UP001521137">
    <property type="component" value="Unassembled WGS sequence"/>
</dbReference>
<evidence type="ECO:0000313" key="2">
    <source>
        <dbReference type="EMBL" id="MCF2950195.1"/>
    </source>
</evidence>
<reference evidence="2 3" key="1">
    <citation type="submission" date="2022-01" db="EMBL/GenBank/DDBJ databases">
        <title>Paraglaciecola sp. G1-23.</title>
        <authorList>
            <person name="Jin M.S."/>
            <person name="Han D.M."/>
            <person name="Kim H.M."/>
            <person name="Jeon C.O."/>
        </authorList>
    </citation>
    <scope>NUCLEOTIDE SEQUENCE [LARGE SCALE GENOMIC DNA]</scope>
    <source>
        <strain evidence="2 3">G1-23</strain>
    </source>
</reference>